<organism evidence="2 3">
    <name type="scientific">Pieris macdunnoughi</name>
    <dbReference type="NCBI Taxonomy" id="345717"/>
    <lineage>
        <taxon>Eukaryota</taxon>
        <taxon>Metazoa</taxon>
        <taxon>Ecdysozoa</taxon>
        <taxon>Arthropoda</taxon>
        <taxon>Hexapoda</taxon>
        <taxon>Insecta</taxon>
        <taxon>Pterygota</taxon>
        <taxon>Neoptera</taxon>
        <taxon>Endopterygota</taxon>
        <taxon>Lepidoptera</taxon>
        <taxon>Glossata</taxon>
        <taxon>Ditrysia</taxon>
        <taxon>Papilionoidea</taxon>
        <taxon>Pieridae</taxon>
        <taxon>Pierinae</taxon>
        <taxon>Pieris</taxon>
    </lineage>
</organism>
<gene>
    <name evidence="2" type="ORF">PMACD_LOCUS7826</name>
</gene>
<name>A0A821SPP9_9NEOP</name>
<feature type="region of interest" description="Disordered" evidence="1">
    <location>
        <begin position="167"/>
        <end position="198"/>
    </location>
</feature>
<protein>
    <submittedName>
        <fullName evidence="2">Uncharacterized protein</fullName>
    </submittedName>
</protein>
<evidence type="ECO:0000313" key="2">
    <source>
        <dbReference type="EMBL" id="CAF4859873.1"/>
    </source>
</evidence>
<evidence type="ECO:0000313" key="3">
    <source>
        <dbReference type="Proteomes" id="UP000663880"/>
    </source>
</evidence>
<dbReference type="EMBL" id="CAJOBZ010000019">
    <property type="protein sequence ID" value="CAF4859873.1"/>
    <property type="molecule type" value="Genomic_DNA"/>
</dbReference>
<comment type="caution">
    <text evidence="2">The sequence shown here is derived from an EMBL/GenBank/DDBJ whole genome shotgun (WGS) entry which is preliminary data.</text>
</comment>
<keyword evidence="3" id="KW-1185">Reference proteome</keyword>
<sequence length="198" mass="21673">MGGVNLDLVLLKTTQSHPKPRVRGLRTIWLLPPNFSFSVMCVYACVSVDGVSLRLRTQKPAARIRITAEQSSARESSLDLTDRTVSLQKNLAVSATVQPTGFLADATTSPAVPPWFLNPISINIPIPKASAGSIPVVLLPVPVPMQSECRAPALQTPIHRQISEKAALVDHTPQLDPDYEDPEEIDRTHPPRKETYIT</sequence>
<reference evidence="2" key="1">
    <citation type="submission" date="2021-02" db="EMBL/GenBank/DDBJ databases">
        <authorList>
            <person name="Steward A R."/>
        </authorList>
    </citation>
    <scope>NUCLEOTIDE SEQUENCE</scope>
</reference>
<evidence type="ECO:0000256" key="1">
    <source>
        <dbReference type="SAM" id="MobiDB-lite"/>
    </source>
</evidence>
<accession>A0A821SPP9</accession>
<dbReference type="Proteomes" id="UP000663880">
    <property type="component" value="Unassembled WGS sequence"/>
</dbReference>
<dbReference type="AlphaFoldDB" id="A0A821SPP9"/>
<feature type="compositionally biased region" description="Basic and acidic residues" evidence="1">
    <location>
        <begin position="185"/>
        <end position="198"/>
    </location>
</feature>
<proteinExistence type="predicted"/>